<dbReference type="EMBL" id="BAAADQ010000015">
    <property type="protein sequence ID" value="GAA0552458.1"/>
    <property type="molecule type" value="Genomic_DNA"/>
</dbReference>
<keyword evidence="4" id="KW-1185">Reference proteome</keyword>
<reference evidence="2 4" key="3">
    <citation type="submission" date="2024-06" db="EMBL/GenBank/DDBJ databases">
        <title>Halorubrum miltondacostae sp. nov., a potential PHA producer isolated from an inland solar saltern in Rio Maior, Portugal.</title>
        <authorList>
            <person name="Albuquerque L."/>
            <person name="Viver T."/>
            <person name="Barroso C."/>
            <person name="Claudino R."/>
            <person name="Galvan M."/>
            <person name="Simoes G."/>
            <person name="Lobo Da Cunha A."/>
            <person name="Egas C."/>
        </authorList>
    </citation>
    <scope>NUCLEOTIDE SEQUENCE [LARGE SCALE GENOMIC DNA]</scope>
    <source>
        <strain evidence="2 4">DSM 18646</strain>
    </source>
</reference>
<protein>
    <recommendedName>
        <fullName evidence="5">Lipoprotein</fullName>
    </recommendedName>
</protein>
<dbReference type="Proteomes" id="UP001567571">
    <property type="component" value="Unassembled WGS sequence"/>
</dbReference>
<comment type="caution">
    <text evidence="1">The sequence shown here is derived from an EMBL/GenBank/DDBJ whole genome shotgun (WGS) entry which is preliminary data.</text>
</comment>
<reference evidence="1" key="1">
    <citation type="journal article" date="2014" name="Int. J. Syst. Evol. Microbiol.">
        <title>Complete genome sequence of Corynebacterium casei LMG S-19264T (=DSM 44701T), isolated from a smear-ripened cheese.</title>
        <authorList>
            <consortium name="US DOE Joint Genome Institute (JGI-PGF)"/>
            <person name="Walter F."/>
            <person name="Albersmeier A."/>
            <person name="Kalinowski J."/>
            <person name="Ruckert C."/>
        </authorList>
    </citation>
    <scope>NUCLEOTIDE SEQUENCE</scope>
    <source>
        <strain evidence="1">JCM 14265</strain>
    </source>
</reference>
<evidence type="ECO:0008006" key="5">
    <source>
        <dbReference type="Google" id="ProtNLM"/>
    </source>
</evidence>
<evidence type="ECO:0000313" key="1">
    <source>
        <dbReference type="EMBL" id="GAA0552458.1"/>
    </source>
</evidence>
<organism evidence="1 3">
    <name type="scientific">Halorubrum ejinorense</name>
    <dbReference type="NCBI Taxonomy" id="425309"/>
    <lineage>
        <taxon>Archaea</taxon>
        <taxon>Methanobacteriati</taxon>
        <taxon>Methanobacteriota</taxon>
        <taxon>Stenosarchaea group</taxon>
        <taxon>Halobacteria</taxon>
        <taxon>Halobacteriales</taxon>
        <taxon>Haloferacaceae</taxon>
        <taxon>Halorubrum</taxon>
    </lineage>
</organism>
<accession>A0AAV3SUR3</accession>
<evidence type="ECO:0000313" key="4">
    <source>
        <dbReference type="Proteomes" id="UP001567571"/>
    </source>
</evidence>
<dbReference type="RefSeq" id="WP_343780373.1">
    <property type="nucleotide sequence ID" value="NZ_BAAADQ010000015.1"/>
</dbReference>
<evidence type="ECO:0000313" key="3">
    <source>
        <dbReference type="Proteomes" id="UP001501425"/>
    </source>
</evidence>
<name>A0AAV3SUR3_9EURY</name>
<evidence type="ECO:0000313" key="2">
    <source>
        <dbReference type="EMBL" id="MEZ3166412.1"/>
    </source>
</evidence>
<dbReference type="PROSITE" id="PS51257">
    <property type="entry name" value="PROKAR_LIPOPROTEIN"/>
    <property type="match status" value="1"/>
</dbReference>
<reference evidence="1" key="2">
    <citation type="submission" date="2023-12" db="EMBL/GenBank/DDBJ databases">
        <authorList>
            <person name="Sun Q."/>
            <person name="Inoue M."/>
        </authorList>
    </citation>
    <scope>NUCLEOTIDE SEQUENCE</scope>
    <source>
        <strain evidence="1">JCM 14265</strain>
    </source>
</reference>
<dbReference type="EMBL" id="JBEDNW010000002">
    <property type="protein sequence ID" value="MEZ3166412.1"/>
    <property type="molecule type" value="Genomic_DNA"/>
</dbReference>
<proteinExistence type="predicted"/>
<dbReference type="Proteomes" id="UP001501425">
    <property type="component" value="Unassembled WGS sequence"/>
</dbReference>
<gene>
    <name evidence="2" type="ORF">ABNG02_03610</name>
    <name evidence="1" type="ORF">GCM10008994_29320</name>
</gene>
<sequence length="153" mass="16572">MRRRALLASAAAVSTAGLAGCPSPPWGEVPTTVDGAEVSFRREHTGEFDPADTRSLNTAALRRTLDRDPPRLLIRGSAAGGVQECYLVSLIDVRLSAERLSIGIAVEKRPFVRACNDAGELHPYEVAFAFTEATVPERVVVRHECETVLEESV</sequence>
<dbReference type="AlphaFoldDB" id="A0AAV3SUR3"/>